<dbReference type="GO" id="GO:0016787">
    <property type="term" value="F:hydrolase activity"/>
    <property type="evidence" value="ECO:0007669"/>
    <property type="project" value="UniProtKB-KW"/>
</dbReference>
<evidence type="ECO:0000256" key="3">
    <source>
        <dbReference type="SAM" id="Phobius"/>
    </source>
</evidence>
<feature type="transmembrane region" description="Helical" evidence="3">
    <location>
        <begin position="100"/>
        <end position="124"/>
    </location>
</feature>
<dbReference type="PANTHER" id="PTHR48081:SF13">
    <property type="entry name" value="ALPHA_BETA HYDROLASE"/>
    <property type="match status" value="1"/>
</dbReference>
<protein>
    <submittedName>
        <fullName evidence="5">Alpha/beta hydrolase fold domain-containing protein</fullName>
    </submittedName>
</protein>
<dbReference type="InterPro" id="IPR029058">
    <property type="entry name" value="AB_hydrolase_fold"/>
</dbReference>
<keyword evidence="3" id="KW-0812">Transmembrane</keyword>
<dbReference type="Proteomes" id="UP000503540">
    <property type="component" value="Chromosome"/>
</dbReference>
<dbReference type="PANTHER" id="PTHR48081">
    <property type="entry name" value="AB HYDROLASE SUPERFAMILY PROTEIN C4A8.06C"/>
    <property type="match status" value="1"/>
</dbReference>
<evidence type="ECO:0000259" key="4">
    <source>
        <dbReference type="Pfam" id="PF20434"/>
    </source>
</evidence>
<dbReference type="InterPro" id="IPR050300">
    <property type="entry name" value="GDXG_lipolytic_enzyme"/>
</dbReference>
<dbReference type="InterPro" id="IPR049492">
    <property type="entry name" value="BD-FAE-like_dom"/>
</dbReference>
<evidence type="ECO:0000313" key="5">
    <source>
        <dbReference type="EMBL" id="QIS14215.1"/>
    </source>
</evidence>
<evidence type="ECO:0000256" key="2">
    <source>
        <dbReference type="SAM" id="MobiDB-lite"/>
    </source>
</evidence>
<feature type="region of interest" description="Disordered" evidence="2">
    <location>
        <begin position="59"/>
        <end position="89"/>
    </location>
</feature>
<evidence type="ECO:0000313" key="6">
    <source>
        <dbReference type="Proteomes" id="UP000503540"/>
    </source>
</evidence>
<feature type="transmembrane region" description="Helical" evidence="3">
    <location>
        <begin position="130"/>
        <end position="157"/>
    </location>
</feature>
<dbReference type="AlphaFoldDB" id="A0A6G9YLN9"/>
<reference evidence="5 6" key="1">
    <citation type="journal article" date="2019" name="ACS Chem. Biol.">
        <title>Identification and Mobilization of a Cryptic Antibiotic Biosynthesis Gene Locus from a Human-Pathogenic Nocardia Isolate.</title>
        <authorList>
            <person name="Herisse M."/>
            <person name="Ishida K."/>
            <person name="Porter J.L."/>
            <person name="Howden B."/>
            <person name="Hertweck C."/>
            <person name="Stinear T.P."/>
            <person name="Pidot S.J."/>
        </authorList>
    </citation>
    <scope>NUCLEOTIDE SEQUENCE [LARGE SCALE GENOMIC DNA]</scope>
    <source>
        <strain evidence="5 6">AUSMDU00012717</strain>
    </source>
</reference>
<keyword evidence="1 5" id="KW-0378">Hydrolase</keyword>
<keyword evidence="3" id="KW-0472">Membrane</keyword>
<keyword evidence="6" id="KW-1185">Reference proteome</keyword>
<accession>A0A6G9YLN9</accession>
<dbReference type="Pfam" id="PF20434">
    <property type="entry name" value="BD-FAE"/>
    <property type="match status" value="1"/>
</dbReference>
<proteinExistence type="predicted"/>
<feature type="domain" description="BD-FAE-like" evidence="4">
    <location>
        <begin position="229"/>
        <end position="433"/>
    </location>
</feature>
<sequence>MSVIEMASRSFSCARSRIASASSRRVRTMRRSSDIDLRPSHSTTGVGYSTAVVKRHMSSIEENPMKPTESATDRDVTGTPDMSPAEGRNRWPRGRWGRRLLAGVTGIWAVIVVLAVAVVVSPTLPNHMTWVLSVLVTSFSLYLVIPALIGVVLALLVRRMRWRRTTAGVALISVLALAGAVVPWVSAAQVAAANQVPLSLSAYFGSGPATKPPTATEVYATVDDQPLRLDVRKPDKPAPGAPALVFVHGGSWMHGGRNQAPEQIQWFVDRGYTVFDIEYRLSPSPLWIKQTSDVKCAIGWVAQHADRYAIDPNNITVAGLSAGANLSLLAAYTVGTGKFPPSCQVAEHPVRAVISFYGPTDTGRLMVDSGMPSVAGPTESAVFGGAPAATPQAYLATSPLTYVRPGLPPTLQLQGASDHVVPHGQATALDERLTAVGVPHHTVLLPYAEHAYNLHLGSWPGQISNGVLDQFLTAHTR</sequence>
<dbReference type="KEGG" id="nah:F5544_31880"/>
<gene>
    <name evidence="5" type="ORF">F5544_31880</name>
</gene>
<dbReference type="EMBL" id="CP046172">
    <property type="protein sequence ID" value="QIS14215.1"/>
    <property type="molecule type" value="Genomic_DNA"/>
</dbReference>
<dbReference type="Gene3D" id="3.40.50.1820">
    <property type="entry name" value="alpha/beta hydrolase"/>
    <property type="match status" value="1"/>
</dbReference>
<feature type="transmembrane region" description="Helical" evidence="3">
    <location>
        <begin position="169"/>
        <end position="192"/>
    </location>
</feature>
<feature type="region of interest" description="Disordered" evidence="2">
    <location>
        <begin position="22"/>
        <end position="42"/>
    </location>
</feature>
<dbReference type="SUPFAM" id="SSF53474">
    <property type="entry name" value="alpha/beta-Hydrolases"/>
    <property type="match status" value="1"/>
</dbReference>
<evidence type="ECO:0000256" key="1">
    <source>
        <dbReference type="ARBA" id="ARBA00022801"/>
    </source>
</evidence>
<keyword evidence="3" id="KW-1133">Transmembrane helix</keyword>
<organism evidence="5 6">
    <name type="scientific">Nocardia arthritidis</name>
    <dbReference type="NCBI Taxonomy" id="228602"/>
    <lineage>
        <taxon>Bacteria</taxon>
        <taxon>Bacillati</taxon>
        <taxon>Actinomycetota</taxon>
        <taxon>Actinomycetes</taxon>
        <taxon>Mycobacteriales</taxon>
        <taxon>Nocardiaceae</taxon>
        <taxon>Nocardia</taxon>
    </lineage>
</organism>
<name>A0A6G9YLN9_9NOCA</name>